<feature type="transmembrane region" description="Helical" evidence="5">
    <location>
        <begin position="20"/>
        <end position="45"/>
    </location>
</feature>
<evidence type="ECO:0008006" key="8">
    <source>
        <dbReference type="Google" id="ProtNLM"/>
    </source>
</evidence>
<organism evidence="6 7">
    <name type="scientific">Aromatoleum tolulyticum</name>
    <dbReference type="NCBI Taxonomy" id="34027"/>
    <lineage>
        <taxon>Bacteria</taxon>
        <taxon>Pseudomonadati</taxon>
        <taxon>Pseudomonadota</taxon>
        <taxon>Betaproteobacteria</taxon>
        <taxon>Rhodocyclales</taxon>
        <taxon>Rhodocyclaceae</taxon>
        <taxon>Aromatoleum</taxon>
    </lineage>
</organism>
<evidence type="ECO:0000256" key="2">
    <source>
        <dbReference type="ARBA" id="ARBA00022692"/>
    </source>
</evidence>
<keyword evidence="2 5" id="KW-0812">Transmembrane</keyword>
<dbReference type="EMBL" id="FTMD01000002">
    <property type="protein sequence ID" value="SIQ11049.1"/>
    <property type="molecule type" value="Genomic_DNA"/>
</dbReference>
<comment type="subcellular location">
    <subcellularLocation>
        <location evidence="1">Membrane</location>
        <topology evidence="1">Multi-pass membrane protein</topology>
    </subcellularLocation>
</comment>
<evidence type="ECO:0000256" key="1">
    <source>
        <dbReference type="ARBA" id="ARBA00004141"/>
    </source>
</evidence>
<reference evidence="7" key="1">
    <citation type="submission" date="2017-01" db="EMBL/GenBank/DDBJ databases">
        <authorList>
            <person name="Varghese N."/>
            <person name="Submissions S."/>
        </authorList>
    </citation>
    <scope>NUCLEOTIDE SEQUENCE [LARGE SCALE GENOMIC DNA]</scope>
    <source>
        <strain evidence="7">ATCC 51758</strain>
    </source>
</reference>
<dbReference type="RefSeq" id="WP_076600826.1">
    <property type="nucleotide sequence ID" value="NZ_FTMD01000002.1"/>
</dbReference>
<feature type="transmembrane region" description="Helical" evidence="5">
    <location>
        <begin position="66"/>
        <end position="87"/>
    </location>
</feature>
<keyword evidence="3 5" id="KW-1133">Transmembrane helix</keyword>
<evidence type="ECO:0000313" key="6">
    <source>
        <dbReference type="EMBL" id="SIQ11049.1"/>
    </source>
</evidence>
<proteinExistence type="predicted"/>
<accession>A0A1N6Q3L2</accession>
<gene>
    <name evidence="6" type="ORF">SAMN05421829_102322</name>
</gene>
<feature type="transmembrane region" description="Helical" evidence="5">
    <location>
        <begin position="93"/>
        <end position="115"/>
    </location>
</feature>
<protein>
    <recommendedName>
        <fullName evidence="8">Tic20 family protein</fullName>
    </recommendedName>
</protein>
<dbReference type="Pfam" id="PF09685">
    <property type="entry name" value="MamF_MmsF"/>
    <property type="match status" value="1"/>
</dbReference>
<keyword evidence="7" id="KW-1185">Reference proteome</keyword>
<keyword evidence="4 5" id="KW-0472">Membrane</keyword>
<evidence type="ECO:0000256" key="4">
    <source>
        <dbReference type="ARBA" id="ARBA00023136"/>
    </source>
</evidence>
<name>A0A1N6Q3L2_9RHOO</name>
<dbReference type="STRING" id="34027.SAMN05421829_102322"/>
<sequence length="135" mass="14817">MSAQEPDLLKEPMPGPRLAILAEALFLANLLIAPGLAFLALLVLWRRHRDSAPLVVRNHLRQTVVASIYGGAMLVGVSIGIFLLGGLDDPWSWVLGILYFVSFHATLVIFGVVGLNHAILGRSWQYPFIGPDLYE</sequence>
<evidence type="ECO:0000256" key="5">
    <source>
        <dbReference type="SAM" id="Phobius"/>
    </source>
</evidence>
<dbReference type="InterPro" id="IPR019109">
    <property type="entry name" value="MamF_MmsF"/>
</dbReference>
<evidence type="ECO:0000256" key="3">
    <source>
        <dbReference type="ARBA" id="ARBA00022989"/>
    </source>
</evidence>
<dbReference type="AlphaFoldDB" id="A0A1N6Q3L2"/>
<dbReference type="Proteomes" id="UP000186819">
    <property type="component" value="Unassembled WGS sequence"/>
</dbReference>
<dbReference type="OrthoDB" id="8778085at2"/>
<evidence type="ECO:0000313" key="7">
    <source>
        <dbReference type="Proteomes" id="UP000186819"/>
    </source>
</evidence>